<feature type="region of interest" description="Disordered" evidence="1">
    <location>
        <begin position="428"/>
        <end position="508"/>
    </location>
</feature>
<reference evidence="4" key="2">
    <citation type="journal article" date="2023" name="IMA Fungus">
        <title>Comparative genomic study of the Penicillium genus elucidates a diverse pangenome and 15 lateral gene transfer events.</title>
        <authorList>
            <person name="Petersen C."/>
            <person name="Sorensen T."/>
            <person name="Nielsen M.R."/>
            <person name="Sondergaard T.E."/>
            <person name="Sorensen J.L."/>
            <person name="Fitzpatrick D.A."/>
            <person name="Frisvad J.C."/>
            <person name="Nielsen K.L."/>
        </authorList>
    </citation>
    <scope>NUCLEOTIDE SEQUENCE</scope>
    <source>
        <strain evidence="4">IBT 29677</strain>
    </source>
</reference>
<evidence type="ECO:0000256" key="2">
    <source>
        <dbReference type="SAM" id="Phobius"/>
    </source>
</evidence>
<feature type="compositionally biased region" description="Low complexity" evidence="1">
    <location>
        <begin position="237"/>
        <end position="263"/>
    </location>
</feature>
<evidence type="ECO:0000256" key="1">
    <source>
        <dbReference type="SAM" id="MobiDB-lite"/>
    </source>
</evidence>
<protein>
    <recommendedName>
        <fullName evidence="6">Mid2 domain-containing protein</fullName>
    </recommendedName>
</protein>
<feature type="transmembrane region" description="Helical" evidence="2">
    <location>
        <begin position="331"/>
        <end position="351"/>
    </location>
</feature>
<evidence type="ECO:0000313" key="4">
    <source>
        <dbReference type="EMBL" id="KAJ5392409.1"/>
    </source>
</evidence>
<comment type="caution">
    <text evidence="4">The sequence shown here is derived from an EMBL/GenBank/DDBJ whole genome shotgun (WGS) entry which is preliminary data.</text>
</comment>
<accession>A0A9W9VZS8</accession>
<keyword evidence="2" id="KW-0812">Transmembrane</keyword>
<feature type="transmembrane region" description="Helical" evidence="2">
    <location>
        <begin position="286"/>
        <end position="310"/>
    </location>
</feature>
<evidence type="ECO:0008006" key="6">
    <source>
        <dbReference type="Google" id="ProtNLM"/>
    </source>
</evidence>
<reference evidence="4" key="1">
    <citation type="submission" date="2022-12" db="EMBL/GenBank/DDBJ databases">
        <authorList>
            <person name="Petersen C."/>
        </authorList>
    </citation>
    <scope>NUCLEOTIDE SEQUENCE</scope>
    <source>
        <strain evidence="4">IBT 29677</strain>
    </source>
</reference>
<evidence type="ECO:0000313" key="5">
    <source>
        <dbReference type="Proteomes" id="UP001147747"/>
    </source>
</evidence>
<keyword evidence="3" id="KW-0732">Signal</keyword>
<proteinExistence type="predicted"/>
<keyword evidence="5" id="KW-1185">Reference proteome</keyword>
<dbReference type="Proteomes" id="UP001147747">
    <property type="component" value="Unassembled WGS sequence"/>
</dbReference>
<keyword evidence="2" id="KW-0472">Membrane</keyword>
<gene>
    <name evidence="4" type="ORF">N7509_007899</name>
</gene>
<dbReference type="EMBL" id="JAPZBU010000008">
    <property type="protein sequence ID" value="KAJ5392409.1"/>
    <property type="molecule type" value="Genomic_DNA"/>
</dbReference>
<dbReference type="AlphaFoldDB" id="A0A9W9VZS8"/>
<dbReference type="GeneID" id="81371516"/>
<feature type="compositionally biased region" description="Gly residues" evidence="1">
    <location>
        <begin position="497"/>
        <end position="508"/>
    </location>
</feature>
<feature type="signal peptide" evidence="3">
    <location>
        <begin position="1"/>
        <end position="27"/>
    </location>
</feature>
<feature type="chain" id="PRO_5040820578" description="Mid2 domain-containing protein" evidence="3">
    <location>
        <begin position="28"/>
        <end position="508"/>
    </location>
</feature>
<evidence type="ECO:0000256" key="3">
    <source>
        <dbReference type="SAM" id="SignalP"/>
    </source>
</evidence>
<feature type="region of interest" description="Disordered" evidence="1">
    <location>
        <begin position="233"/>
        <end position="263"/>
    </location>
</feature>
<feature type="compositionally biased region" description="Low complexity" evidence="1">
    <location>
        <begin position="470"/>
        <end position="480"/>
    </location>
</feature>
<sequence length="508" mass="55353">MISTHSFKSLVLTSLLLQFGWSPLVHAAPWIITEANQVVPITELSYDSNEDYITKVTTSIEAIIPTVTSLPEAISTLTQTNTYYDYTITAVEKLYPSGVGTAINVNAGYYDNYYSSDYKHTTVFVVDLTYTAPTGCSSTWTTTTAATLSALPATLSALLPRTKTSVSLSVDTSVAFQPTTYTYDQVWVEPTQVPASSLASLRNENYPSSLYGAGSNCYYHSSYVDSTGSTTDRYDPNTGLSSGPGSTTFTSGTSSDSDSGTSSSSYPYNYYGYGYWDEYDEWNGKYYSGISLLAVILISVLGWIGVWFLAGILEAFIRFRRLMLGWQTRRGLPVCWAMTILPLSLCCLWGFRKGYRARSVDDAAILKERWEKMGFWKKFCLFWVWGFRYKYPTVLGPAPPQVRVSKRPGYAWGGYGYGNADGVHPAPLLGPEASLRSNGSLQGSARGLAPVNTAPGMAQVHTQTQVPAHGQGQQPLQPLPRAVVPEASGALPEGEGEGQGGVGQAHSR</sequence>
<dbReference type="RefSeq" id="XP_056488087.1">
    <property type="nucleotide sequence ID" value="XM_056632536.1"/>
</dbReference>
<keyword evidence="2" id="KW-1133">Transmembrane helix</keyword>
<organism evidence="4 5">
    <name type="scientific">Penicillium cosmopolitanum</name>
    <dbReference type="NCBI Taxonomy" id="1131564"/>
    <lineage>
        <taxon>Eukaryota</taxon>
        <taxon>Fungi</taxon>
        <taxon>Dikarya</taxon>
        <taxon>Ascomycota</taxon>
        <taxon>Pezizomycotina</taxon>
        <taxon>Eurotiomycetes</taxon>
        <taxon>Eurotiomycetidae</taxon>
        <taxon>Eurotiales</taxon>
        <taxon>Aspergillaceae</taxon>
        <taxon>Penicillium</taxon>
    </lineage>
</organism>
<name>A0A9W9VZS8_9EURO</name>
<dbReference type="OrthoDB" id="3795566at2759"/>